<name>A0AAV5W2Q1_9BILA</name>
<organism evidence="1 2">
    <name type="scientific">Pristionchus fissidentatus</name>
    <dbReference type="NCBI Taxonomy" id="1538716"/>
    <lineage>
        <taxon>Eukaryota</taxon>
        <taxon>Metazoa</taxon>
        <taxon>Ecdysozoa</taxon>
        <taxon>Nematoda</taxon>
        <taxon>Chromadorea</taxon>
        <taxon>Rhabditida</taxon>
        <taxon>Rhabditina</taxon>
        <taxon>Diplogasteromorpha</taxon>
        <taxon>Diplogasteroidea</taxon>
        <taxon>Neodiplogasteridae</taxon>
        <taxon>Pristionchus</taxon>
    </lineage>
</organism>
<sequence>MGSRWLEGVVAGCHDGTHKVFFVQTWDGIAVVYPRIHNRDPSVRVGAYVRVRVSPAPKMTLNMEVEELSVIDRPVDHEVNVMGEEIEFIFKKKTNCDFPSWFIFKNDFLGRLSMRNDGGNLEKNLRIGCKYRVICGRARNGSPMLQEKTFWTISDIRLAEQVTDTVSWYEGVVTRTSDFISITSFELSIDVVLRARFCSREGRESLLGQWIRFRLQERRRSDRGIMYVAEGDYVEIDPVVHTRMRLGQVEVRVVCRFSGEMEGGRPLLQSTIGPIRDHEGIIDMREGEGEYEFWMIKYYKQNHTARWKLSFLEGNPKKIDWTKSKDKEK</sequence>
<dbReference type="EMBL" id="BTSY01000004">
    <property type="protein sequence ID" value="GMT24970.1"/>
    <property type="molecule type" value="Genomic_DNA"/>
</dbReference>
<accession>A0AAV5W2Q1</accession>
<evidence type="ECO:0000313" key="2">
    <source>
        <dbReference type="Proteomes" id="UP001432322"/>
    </source>
</evidence>
<comment type="caution">
    <text evidence="1">The sequence shown here is derived from an EMBL/GenBank/DDBJ whole genome shotgun (WGS) entry which is preliminary data.</text>
</comment>
<evidence type="ECO:0000313" key="1">
    <source>
        <dbReference type="EMBL" id="GMT24970.1"/>
    </source>
</evidence>
<gene>
    <name evidence="1" type="ORF">PFISCL1PPCAC_16267</name>
</gene>
<reference evidence="1" key="1">
    <citation type="submission" date="2023-10" db="EMBL/GenBank/DDBJ databases">
        <title>Genome assembly of Pristionchus species.</title>
        <authorList>
            <person name="Yoshida K."/>
            <person name="Sommer R.J."/>
        </authorList>
    </citation>
    <scope>NUCLEOTIDE SEQUENCE</scope>
    <source>
        <strain evidence="1">RS5133</strain>
    </source>
</reference>
<evidence type="ECO:0008006" key="3">
    <source>
        <dbReference type="Google" id="ProtNLM"/>
    </source>
</evidence>
<feature type="non-terminal residue" evidence="1">
    <location>
        <position position="329"/>
    </location>
</feature>
<dbReference type="AlphaFoldDB" id="A0AAV5W2Q1"/>
<dbReference type="Proteomes" id="UP001432322">
    <property type="component" value="Unassembled WGS sequence"/>
</dbReference>
<proteinExistence type="predicted"/>
<protein>
    <recommendedName>
        <fullName evidence="3">S1 motif domain-containing protein</fullName>
    </recommendedName>
</protein>
<keyword evidence="2" id="KW-1185">Reference proteome</keyword>